<dbReference type="RefSeq" id="XP_007831110.1">
    <property type="nucleotide sequence ID" value="XM_007832919.1"/>
</dbReference>
<dbReference type="SMART" id="SM00248">
    <property type="entry name" value="ANK"/>
    <property type="match status" value="4"/>
</dbReference>
<dbReference type="Gene3D" id="3.40.50.300">
    <property type="entry name" value="P-loop containing nucleotide triphosphate hydrolases"/>
    <property type="match status" value="1"/>
</dbReference>
<dbReference type="HOGENOM" id="CLU_000288_34_7_1"/>
<accession>W3XAL5</accession>
<dbReference type="PANTHER" id="PTHR10039">
    <property type="entry name" value="AMELOGENIN"/>
    <property type="match status" value="1"/>
</dbReference>
<organism evidence="4 5">
    <name type="scientific">Pestalotiopsis fici (strain W106-1 / CGMCC3.15140)</name>
    <dbReference type="NCBI Taxonomy" id="1229662"/>
    <lineage>
        <taxon>Eukaryota</taxon>
        <taxon>Fungi</taxon>
        <taxon>Dikarya</taxon>
        <taxon>Ascomycota</taxon>
        <taxon>Pezizomycotina</taxon>
        <taxon>Sordariomycetes</taxon>
        <taxon>Xylariomycetidae</taxon>
        <taxon>Amphisphaeriales</taxon>
        <taxon>Sporocadaceae</taxon>
        <taxon>Pestalotiopsis</taxon>
    </lineage>
</organism>
<dbReference type="InterPro" id="IPR027417">
    <property type="entry name" value="P-loop_NTPase"/>
</dbReference>
<dbReference type="KEGG" id="pfy:PFICI_04338"/>
<dbReference type="SUPFAM" id="SSF48403">
    <property type="entry name" value="Ankyrin repeat"/>
    <property type="match status" value="1"/>
</dbReference>
<dbReference type="PRINTS" id="PR01415">
    <property type="entry name" value="ANKYRIN"/>
</dbReference>
<feature type="repeat" description="ANK" evidence="2">
    <location>
        <begin position="693"/>
        <end position="725"/>
    </location>
</feature>
<feature type="repeat" description="ANK" evidence="2">
    <location>
        <begin position="726"/>
        <end position="748"/>
    </location>
</feature>
<evidence type="ECO:0000313" key="4">
    <source>
        <dbReference type="EMBL" id="ETS82462.1"/>
    </source>
</evidence>
<dbReference type="EMBL" id="KI912111">
    <property type="protein sequence ID" value="ETS82462.1"/>
    <property type="molecule type" value="Genomic_DNA"/>
</dbReference>
<dbReference type="STRING" id="1229662.W3XAL5"/>
<keyword evidence="1" id="KW-0677">Repeat</keyword>
<dbReference type="OrthoDB" id="194358at2759"/>
<dbReference type="InterPro" id="IPR002110">
    <property type="entry name" value="Ankyrin_rpt"/>
</dbReference>
<dbReference type="GeneID" id="19269351"/>
<dbReference type="eggNOG" id="KOG4177">
    <property type="taxonomic scope" value="Eukaryota"/>
</dbReference>
<feature type="repeat" description="ANK" evidence="2">
    <location>
        <begin position="627"/>
        <end position="659"/>
    </location>
</feature>
<evidence type="ECO:0000259" key="3">
    <source>
        <dbReference type="Pfam" id="PF24883"/>
    </source>
</evidence>
<dbReference type="Proteomes" id="UP000030651">
    <property type="component" value="Unassembled WGS sequence"/>
</dbReference>
<dbReference type="Pfam" id="PF00023">
    <property type="entry name" value="Ank"/>
    <property type="match status" value="1"/>
</dbReference>
<keyword evidence="5" id="KW-1185">Reference proteome</keyword>
<dbReference type="Pfam" id="PF12796">
    <property type="entry name" value="Ank_2"/>
    <property type="match status" value="1"/>
</dbReference>
<dbReference type="Gene3D" id="1.25.40.20">
    <property type="entry name" value="Ankyrin repeat-containing domain"/>
    <property type="match status" value="1"/>
</dbReference>
<dbReference type="OMA" id="WINHSNI"/>
<evidence type="ECO:0000256" key="1">
    <source>
        <dbReference type="ARBA" id="ARBA00022737"/>
    </source>
</evidence>
<name>W3XAL5_PESFW</name>
<dbReference type="Pfam" id="PF24883">
    <property type="entry name" value="NPHP3_N"/>
    <property type="match status" value="1"/>
</dbReference>
<protein>
    <recommendedName>
        <fullName evidence="3">Nephrocystin 3-like N-terminal domain-containing protein</fullName>
    </recommendedName>
</protein>
<evidence type="ECO:0000256" key="2">
    <source>
        <dbReference type="PROSITE-ProRule" id="PRU00023"/>
    </source>
</evidence>
<feature type="domain" description="Nephrocystin 3-like N-terminal" evidence="3">
    <location>
        <begin position="49"/>
        <end position="217"/>
    </location>
</feature>
<dbReference type="PANTHER" id="PTHR10039:SF15">
    <property type="entry name" value="NACHT DOMAIN-CONTAINING PROTEIN"/>
    <property type="match status" value="1"/>
</dbReference>
<dbReference type="InterPro" id="IPR036770">
    <property type="entry name" value="Ankyrin_rpt-contain_sf"/>
</dbReference>
<proteinExistence type="predicted"/>
<dbReference type="PROSITE" id="PS50297">
    <property type="entry name" value="ANK_REP_REGION"/>
    <property type="match status" value="3"/>
</dbReference>
<dbReference type="PROSITE" id="PS50088">
    <property type="entry name" value="ANK_REPEAT"/>
    <property type="match status" value="4"/>
</dbReference>
<dbReference type="InterPro" id="IPR056884">
    <property type="entry name" value="NPHP3-like_N"/>
</dbReference>
<feature type="repeat" description="ANK" evidence="2">
    <location>
        <begin position="660"/>
        <end position="692"/>
    </location>
</feature>
<sequence length="940" mass="106871">MSQSQTGFPEAQDAQADEARRAYRHGLIERFNTIDYQKRMRLNPEHVPGTFEWFRNHKAFRKWIDDDSEHLLLVSADPGCGKSTLSRCLVENILPHQKPDATIAYFFFRDNAEQGTFANGLCAILHQVLQHNHRVVDDLQDQIKRTRTGVTKPTSELWTLLTQAATNAASNEILCVLDALDECKDEDLQTFVKVLLSMRSKSADTIKFKLRFLATTRGYPKILNQFSELNPDCIHLSGDSTEERDQIRNEIELVLDHNLKAFSRKNGLSIQRQATIRDALLRQGSEQKTYLWSRLVFEVLEQSYNKLAESERLIQNPPSSVHQVYEELLQSVSEGDMGDVRVLLQLLLAAYRPLTLQEMNIAVHVRDHIGASSEEDIGLKSDDDFSQWLARTCGSFVTIHDEKIYLIHQTAKEFLMAPKSSTDVNTRTWHHSMNEYKVHSTMAESCIAYLSLHQFQNWPILAEAFAKDPFSVVFEAPSSNCGFWDYTINEWTRHFRNCQMSRGKTIADISDIFVPAYLSFFDMGWVEIWRESDAYKRRYRNYHNRRGYLPRRMADQDTVKSIAVAFDHARLLEHTMQKKSELQPIDRGQRQDGHASLLVEAARAGAIWCTKLILGYAFVVAPNREGDNPRACHKALFFGHAETAKLLLEKGANPNIGNWINTTALHSASIFGYTAIVELLLAKGADVDIRSKDDQTALYLASKWGRTEIVKLLLANGADINARTESGQTALQVASQEGHAEICELLLEPRPLVETITEQSTAEPEQPNDTVIAADQSERNAFPNLPSLVDKIFEALGLSYYNEPPLPQGMQRVRWTCDHCGIKLFDDFEIPAPTALNDPPTELQDNDSSPNGALFRCKVLIGQLAHEAWRFILTNIRRGQKTRDHNDHELPVYAESASQEQRPPATPDELYLLFIQRAPKPDEVVHPEKSKLLAFTEIQS</sequence>
<gene>
    <name evidence="4" type="ORF">PFICI_04338</name>
</gene>
<dbReference type="AlphaFoldDB" id="W3XAL5"/>
<keyword evidence="2" id="KW-0040">ANK repeat</keyword>
<dbReference type="InParanoid" id="W3XAL5"/>
<evidence type="ECO:0000313" key="5">
    <source>
        <dbReference type="Proteomes" id="UP000030651"/>
    </source>
</evidence>
<dbReference type="SUPFAM" id="SSF52540">
    <property type="entry name" value="P-loop containing nucleoside triphosphate hydrolases"/>
    <property type="match status" value="1"/>
</dbReference>
<reference evidence="5" key="1">
    <citation type="journal article" date="2015" name="BMC Genomics">
        <title>Genomic and transcriptomic analysis of the endophytic fungus Pestalotiopsis fici reveals its lifestyle and high potential for synthesis of natural products.</title>
        <authorList>
            <person name="Wang X."/>
            <person name="Zhang X."/>
            <person name="Liu L."/>
            <person name="Xiang M."/>
            <person name="Wang W."/>
            <person name="Sun X."/>
            <person name="Che Y."/>
            <person name="Guo L."/>
            <person name="Liu G."/>
            <person name="Guo L."/>
            <person name="Wang C."/>
            <person name="Yin W.B."/>
            <person name="Stadler M."/>
            <person name="Zhang X."/>
            <person name="Liu X."/>
        </authorList>
    </citation>
    <scope>NUCLEOTIDE SEQUENCE [LARGE SCALE GENOMIC DNA]</scope>
    <source>
        <strain evidence="5">W106-1 / CGMCC3.15140</strain>
    </source>
</reference>